<organism evidence="2 3">
    <name type="scientific">Sphingobium boeckii</name>
    <dbReference type="NCBI Taxonomy" id="1082345"/>
    <lineage>
        <taxon>Bacteria</taxon>
        <taxon>Pseudomonadati</taxon>
        <taxon>Pseudomonadota</taxon>
        <taxon>Alphaproteobacteria</taxon>
        <taxon>Sphingomonadales</taxon>
        <taxon>Sphingomonadaceae</taxon>
        <taxon>Sphingobium</taxon>
    </lineage>
</organism>
<sequence>MLKRVQHDGCACVMIAILRSFFRAGESEKSHPQPLHEGVEGSQKKAAA</sequence>
<reference evidence="2 3" key="1">
    <citation type="submission" date="2020-08" db="EMBL/GenBank/DDBJ databases">
        <title>Genomic Encyclopedia of Type Strains, Phase IV (KMG-IV): sequencing the most valuable type-strain genomes for metagenomic binning, comparative biology and taxonomic classification.</title>
        <authorList>
            <person name="Goeker M."/>
        </authorList>
    </citation>
    <scope>NUCLEOTIDE SEQUENCE [LARGE SCALE GENOMIC DNA]</scope>
    <source>
        <strain evidence="2 3">DSM 25079</strain>
    </source>
</reference>
<comment type="caution">
    <text evidence="2">The sequence shown here is derived from an EMBL/GenBank/DDBJ whole genome shotgun (WGS) entry which is preliminary data.</text>
</comment>
<keyword evidence="3" id="KW-1185">Reference proteome</keyword>
<gene>
    <name evidence="2" type="ORF">FHS49_001851</name>
</gene>
<dbReference type="Proteomes" id="UP000549617">
    <property type="component" value="Unassembled WGS sequence"/>
</dbReference>
<feature type="region of interest" description="Disordered" evidence="1">
    <location>
        <begin position="26"/>
        <end position="48"/>
    </location>
</feature>
<name>A0A7W9EF98_9SPHN</name>
<protein>
    <submittedName>
        <fullName evidence="2">Uncharacterized protein</fullName>
    </submittedName>
</protein>
<evidence type="ECO:0000256" key="1">
    <source>
        <dbReference type="SAM" id="MobiDB-lite"/>
    </source>
</evidence>
<dbReference type="EMBL" id="JACIJC010000003">
    <property type="protein sequence ID" value="MBB5685835.1"/>
    <property type="molecule type" value="Genomic_DNA"/>
</dbReference>
<accession>A0A7W9EF98</accession>
<proteinExistence type="predicted"/>
<evidence type="ECO:0000313" key="2">
    <source>
        <dbReference type="EMBL" id="MBB5685835.1"/>
    </source>
</evidence>
<evidence type="ECO:0000313" key="3">
    <source>
        <dbReference type="Proteomes" id="UP000549617"/>
    </source>
</evidence>
<dbReference type="AlphaFoldDB" id="A0A7W9EF98"/>
<feature type="compositionally biased region" description="Basic and acidic residues" evidence="1">
    <location>
        <begin position="37"/>
        <end position="48"/>
    </location>
</feature>